<proteinExistence type="predicted"/>
<feature type="transmembrane region" description="Helical" evidence="1">
    <location>
        <begin position="83"/>
        <end position="100"/>
    </location>
</feature>
<dbReference type="STRING" id="479435.Kfla_4494"/>
<feature type="transmembrane region" description="Helical" evidence="1">
    <location>
        <begin position="5"/>
        <end position="26"/>
    </location>
</feature>
<reference evidence="3" key="1">
    <citation type="submission" date="2009-09" db="EMBL/GenBank/DDBJ databases">
        <title>The complete genome of Kribbella flavida DSM 17836.</title>
        <authorList>
            <consortium name="US DOE Joint Genome Institute (JGI-PGF)"/>
            <person name="Lucas S."/>
            <person name="Copeland A."/>
            <person name="Lapidus A."/>
            <person name="Glavina del Rio T."/>
            <person name="Dalin E."/>
            <person name="Tice H."/>
            <person name="Bruce D."/>
            <person name="Goodwin L."/>
            <person name="Pitluck S."/>
            <person name="Kyrpides N."/>
            <person name="Mavromatis K."/>
            <person name="Ivanova N."/>
            <person name="Saunders E."/>
            <person name="Brettin T."/>
            <person name="Detter J.C."/>
            <person name="Han C."/>
            <person name="Larimer F."/>
            <person name="Land M."/>
            <person name="Hauser L."/>
            <person name="Markowitz V."/>
            <person name="Cheng J.-F."/>
            <person name="Hugenholtz P."/>
            <person name="Woyke T."/>
            <person name="Wu D."/>
            <person name="Pukall R."/>
            <person name="Klenk H.-P."/>
            <person name="Eisen J.A."/>
        </authorList>
    </citation>
    <scope>NUCLEOTIDE SEQUENCE [LARGE SCALE GENOMIC DNA]</scope>
    <source>
        <strain evidence="3">DSM 17836 / JCM 10339 / NBRC 14399</strain>
    </source>
</reference>
<reference evidence="2 3" key="2">
    <citation type="journal article" date="2010" name="Stand. Genomic Sci.">
        <title>Complete genome sequence of Kribbella flavida type strain (IFO 14399).</title>
        <authorList>
            <person name="Pukall R."/>
            <person name="Lapidus A."/>
            <person name="Glavina Del Rio T."/>
            <person name="Copeland A."/>
            <person name="Tice H."/>
            <person name="Cheng J.-F."/>
            <person name="Lucas S."/>
            <person name="Chen F."/>
            <person name="Nolan M."/>
            <person name="LaButti K."/>
            <person name="Pati A."/>
            <person name="Ivanova N."/>
            <person name="Mavrommatis K."/>
            <person name="Mikhailova N."/>
            <person name="Pitluck S."/>
            <person name="Bruce D."/>
            <person name="Goodwin L."/>
            <person name="Land M."/>
            <person name="Hauser L."/>
            <person name="Chang Y.-J."/>
            <person name="Jeffries C.D."/>
            <person name="Chen A."/>
            <person name="Palaniappan K."/>
            <person name="Chain P."/>
            <person name="Rohde M."/>
            <person name="Goeker M."/>
            <person name="Bristow J."/>
            <person name="Eisen J.A."/>
            <person name="Markowitz V."/>
            <person name="Hugenholtz P."/>
            <person name="Kyrpides N.C."/>
            <person name="Klenk H.-P."/>
            <person name="Brettin T."/>
        </authorList>
    </citation>
    <scope>NUCLEOTIDE SEQUENCE [LARGE SCALE GENOMIC DNA]</scope>
    <source>
        <strain evidence="3">DSM 17836 / JCM 10339 / NBRC 14399</strain>
    </source>
</reference>
<feature type="transmembrane region" description="Helical" evidence="1">
    <location>
        <begin position="55"/>
        <end position="77"/>
    </location>
</feature>
<dbReference type="Proteomes" id="UP000007967">
    <property type="component" value="Chromosome"/>
</dbReference>
<dbReference type="eggNOG" id="COG4585">
    <property type="taxonomic scope" value="Bacteria"/>
</dbReference>
<feature type="transmembrane region" description="Helical" evidence="1">
    <location>
        <begin position="130"/>
        <end position="151"/>
    </location>
</feature>
<organism evidence="2 3">
    <name type="scientific">Kribbella flavida (strain DSM 17836 / JCM 10339 / NBRC 14399)</name>
    <dbReference type="NCBI Taxonomy" id="479435"/>
    <lineage>
        <taxon>Bacteria</taxon>
        <taxon>Bacillati</taxon>
        <taxon>Actinomycetota</taxon>
        <taxon>Actinomycetes</taxon>
        <taxon>Propionibacteriales</taxon>
        <taxon>Kribbellaceae</taxon>
        <taxon>Kribbella</taxon>
    </lineage>
</organism>
<evidence type="ECO:0000256" key="1">
    <source>
        <dbReference type="SAM" id="Phobius"/>
    </source>
</evidence>
<feature type="transmembrane region" description="Helical" evidence="1">
    <location>
        <begin position="107"/>
        <end position="124"/>
    </location>
</feature>
<sequence length="166" mass="16893">MTRKLYDLGLAIVFVLGIAWTAFMLMTSWGGTSWVFCSAVSVVVGGLALLRERQLLLTTIAGLAVTGIAVAVSLSAAEDLPQEPAPVTALALAVLVGSAIRTLPIGQVAAVAVGGVVIVGATWFEGSTAVTVLATTGMVAALVVGPVLRVLDRVRRPQALAGESVV</sequence>
<dbReference type="EMBL" id="CP001736">
    <property type="protein sequence ID" value="ADB33524.1"/>
    <property type="molecule type" value="Genomic_DNA"/>
</dbReference>
<name>D2PWQ5_KRIFD</name>
<dbReference type="HOGENOM" id="CLU_1600547_0_0_11"/>
<feature type="transmembrane region" description="Helical" evidence="1">
    <location>
        <begin position="32"/>
        <end position="50"/>
    </location>
</feature>
<gene>
    <name evidence="2" type="ordered locus">Kfla_4494</name>
</gene>
<keyword evidence="1" id="KW-0472">Membrane</keyword>
<accession>D2PWQ5</accession>
<dbReference type="AlphaFoldDB" id="D2PWQ5"/>
<keyword evidence="3" id="KW-1185">Reference proteome</keyword>
<keyword evidence="1" id="KW-1133">Transmembrane helix</keyword>
<dbReference type="OrthoDB" id="3394023at2"/>
<protein>
    <submittedName>
        <fullName evidence="2">Heavy metal efflux pump CzcA</fullName>
    </submittedName>
</protein>
<evidence type="ECO:0000313" key="2">
    <source>
        <dbReference type="EMBL" id="ADB33524.1"/>
    </source>
</evidence>
<evidence type="ECO:0000313" key="3">
    <source>
        <dbReference type="Proteomes" id="UP000007967"/>
    </source>
</evidence>
<dbReference type="KEGG" id="kfl:Kfla_4494"/>
<keyword evidence="1" id="KW-0812">Transmembrane</keyword>